<feature type="transmembrane region" description="Helical" evidence="5">
    <location>
        <begin position="183"/>
        <end position="201"/>
    </location>
</feature>
<name>A0A9X8QI78_9PSED</name>
<feature type="transmembrane region" description="Helical" evidence="5">
    <location>
        <begin position="236"/>
        <end position="254"/>
    </location>
</feature>
<dbReference type="GeneID" id="300266266"/>
<dbReference type="Proteomes" id="UP000183210">
    <property type="component" value="Unassembled WGS sequence"/>
</dbReference>
<feature type="domain" description="O-antigen ligase-related" evidence="6">
    <location>
        <begin position="191"/>
        <end position="326"/>
    </location>
</feature>
<sequence>MNNLGRVLLGALLGVVFVLPTFNFSSLSWHDWQRAGQIIIFILCAFGLLASNKAIYLSRFYSRFFCFFLLIGLISSSFSQYRLWSLAEVSLLLGSIAIVFFIAWRCIGDGERFDFLIINFLMMLCLLKVLQFFVSYVSALSYGGGLSAEIILDGFSNIRFYGQFITLVIPVLAFKLLSSDDKLIRVGVFLLLSCIWLIAIASGTRGTWLGMGVAMLYMACLSRLSRKWACIQFSSFVFSLGLYFLFFSLIPRLLGLSVSGSALDRMTTTLSARDVIWLQALEMVKNRPLLGYGPMHFASIYNDVAAHPHQLFLQIASEWGGGALLIALITVIRFLLRNTATIKNGLLLNYKLQVLYVCLSASFIASLSQGMVDGVFVMPYSQIWFSIITGWMVGVYYRGNEQAEGAERLDGFIQVKIWKLSFLLASLILVAIVFRDLSYLNWQGGGGEINHWGYFKPRFWRQGIIAE</sequence>
<evidence type="ECO:0000256" key="1">
    <source>
        <dbReference type="ARBA" id="ARBA00004141"/>
    </source>
</evidence>
<feature type="transmembrane region" description="Helical" evidence="5">
    <location>
        <begin position="207"/>
        <end position="224"/>
    </location>
</feature>
<dbReference type="PANTHER" id="PTHR37422">
    <property type="entry name" value="TEICHURONIC ACID BIOSYNTHESIS PROTEIN TUAE"/>
    <property type="match status" value="1"/>
</dbReference>
<dbReference type="InterPro" id="IPR051533">
    <property type="entry name" value="WaaL-like"/>
</dbReference>
<dbReference type="InterPro" id="IPR007016">
    <property type="entry name" value="O-antigen_ligase-rel_domated"/>
</dbReference>
<feature type="transmembrane region" description="Helical" evidence="5">
    <location>
        <begin position="7"/>
        <end position="29"/>
    </location>
</feature>
<dbReference type="EMBL" id="FOEV01000003">
    <property type="protein sequence ID" value="SEP95529.1"/>
    <property type="molecule type" value="Genomic_DNA"/>
</dbReference>
<gene>
    <name evidence="7" type="ORF">SAMN05216409_10364</name>
</gene>
<evidence type="ECO:0000256" key="5">
    <source>
        <dbReference type="SAM" id="Phobius"/>
    </source>
</evidence>
<feature type="transmembrane region" description="Helical" evidence="5">
    <location>
        <begin position="417"/>
        <end position="434"/>
    </location>
</feature>
<feature type="transmembrane region" description="Helical" evidence="5">
    <location>
        <begin position="379"/>
        <end position="397"/>
    </location>
</feature>
<evidence type="ECO:0000313" key="7">
    <source>
        <dbReference type="EMBL" id="SEP95529.1"/>
    </source>
</evidence>
<organism evidence="7 8">
    <name type="scientific">Pseudomonas lutea</name>
    <dbReference type="NCBI Taxonomy" id="243924"/>
    <lineage>
        <taxon>Bacteria</taxon>
        <taxon>Pseudomonadati</taxon>
        <taxon>Pseudomonadota</taxon>
        <taxon>Gammaproteobacteria</taxon>
        <taxon>Pseudomonadales</taxon>
        <taxon>Pseudomonadaceae</taxon>
        <taxon>Pseudomonas</taxon>
    </lineage>
</organism>
<protein>
    <submittedName>
        <fullName evidence="7">O-Antigen ligase</fullName>
    </submittedName>
</protein>
<comment type="caution">
    <text evidence="7">The sequence shown here is derived from an EMBL/GenBank/DDBJ whole genome shotgun (WGS) entry which is preliminary data.</text>
</comment>
<evidence type="ECO:0000256" key="3">
    <source>
        <dbReference type="ARBA" id="ARBA00022989"/>
    </source>
</evidence>
<dbReference type="AlphaFoldDB" id="A0A9X8QI78"/>
<comment type="subcellular location">
    <subcellularLocation>
        <location evidence="1">Membrane</location>
        <topology evidence="1">Multi-pass membrane protein</topology>
    </subcellularLocation>
</comment>
<feature type="transmembrane region" description="Helical" evidence="5">
    <location>
        <begin position="348"/>
        <end position="367"/>
    </location>
</feature>
<feature type="transmembrane region" description="Helical" evidence="5">
    <location>
        <begin position="116"/>
        <end position="138"/>
    </location>
</feature>
<evidence type="ECO:0000259" key="6">
    <source>
        <dbReference type="Pfam" id="PF04932"/>
    </source>
</evidence>
<dbReference type="RefSeq" id="WP_083397839.1">
    <property type="nucleotide sequence ID" value="NZ_FOEV01000003.1"/>
</dbReference>
<accession>A0A9X8QI78</accession>
<dbReference type="GO" id="GO:0016874">
    <property type="term" value="F:ligase activity"/>
    <property type="evidence" value="ECO:0007669"/>
    <property type="project" value="UniProtKB-KW"/>
</dbReference>
<feature type="transmembrane region" description="Helical" evidence="5">
    <location>
        <begin position="84"/>
        <end position="104"/>
    </location>
</feature>
<evidence type="ECO:0000256" key="2">
    <source>
        <dbReference type="ARBA" id="ARBA00022692"/>
    </source>
</evidence>
<feature type="transmembrane region" description="Helical" evidence="5">
    <location>
        <begin position="60"/>
        <end position="78"/>
    </location>
</feature>
<feature type="transmembrane region" description="Helical" evidence="5">
    <location>
        <begin position="158"/>
        <end position="176"/>
    </location>
</feature>
<feature type="transmembrane region" description="Helical" evidence="5">
    <location>
        <begin position="319"/>
        <end position="336"/>
    </location>
</feature>
<keyword evidence="3 5" id="KW-1133">Transmembrane helix</keyword>
<feature type="transmembrane region" description="Helical" evidence="5">
    <location>
        <begin position="35"/>
        <end position="51"/>
    </location>
</feature>
<dbReference type="PANTHER" id="PTHR37422:SF13">
    <property type="entry name" value="LIPOPOLYSACCHARIDE BIOSYNTHESIS PROTEIN PA4999-RELATED"/>
    <property type="match status" value="1"/>
</dbReference>
<proteinExistence type="predicted"/>
<dbReference type="GO" id="GO:0016020">
    <property type="term" value="C:membrane"/>
    <property type="evidence" value="ECO:0007669"/>
    <property type="project" value="UniProtKB-SubCell"/>
</dbReference>
<keyword evidence="7" id="KW-0436">Ligase</keyword>
<reference evidence="7 8" key="1">
    <citation type="submission" date="2016-10" db="EMBL/GenBank/DDBJ databases">
        <authorList>
            <person name="Varghese N."/>
            <person name="Submissions S."/>
        </authorList>
    </citation>
    <scope>NUCLEOTIDE SEQUENCE [LARGE SCALE GENOMIC DNA]</scope>
    <source>
        <strain evidence="7 8">LMG 21974</strain>
    </source>
</reference>
<keyword evidence="4 5" id="KW-0472">Membrane</keyword>
<evidence type="ECO:0000313" key="8">
    <source>
        <dbReference type="Proteomes" id="UP000183210"/>
    </source>
</evidence>
<dbReference type="Pfam" id="PF04932">
    <property type="entry name" value="Wzy_C"/>
    <property type="match status" value="1"/>
</dbReference>
<evidence type="ECO:0000256" key="4">
    <source>
        <dbReference type="ARBA" id="ARBA00023136"/>
    </source>
</evidence>
<keyword evidence="2 5" id="KW-0812">Transmembrane</keyword>